<gene>
    <name evidence="1" type="ORF">SDC9_118100</name>
</gene>
<evidence type="ECO:0000313" key="1">
    <source>
        <dbReference type="EMBL" id="MPM71137.1"/>
    </source>
</evidence>
<name>A0A645C1D8_9ZZZZ</name>
<dbReference type="AlphaFoldDB" id="A0A645C1D8"/>
<dbReference type="EMBL" id="VSSQ01023921">
    <property type="protein sequence ID" value="MPM71137.1"/>
    <property type="molecule type" value="Genomic_DNA"/>
</dbReference>
<organism evidence="1">
    <name type="scientific">bioreactor metagenome</name>
    <dbReference type="NCBI Taxonomy" id="1076179"/>
    <lineage>
        <taxon>unclassified sequences</taxon>
        <taxon>metagenomes</taxon>
        <taxon>ecological metagenomes</taxon>
    </lineage>
</organism>
<accession>A0A645C1D8</accession>
<sequence>MVRADGLCARLLWGFKDHVTLIIFDLGDGHRVIAHAVIGKDRESGGHLQQGHIPATQGEG</sequence>
<comment type="caution">
    <text evidence="1">The sequence shown here is derived from an EMBL/GenBank/DDBJ whole genome shotgun (WGS) entry which is preliminary data.</text>
</comment>
<protein>
    <submittedName>
        <fullName evidence="1">Uncharacterized protein</fullName>
    </submittedName>
</protein>
<reference evidence="1" key="1">
    <citation type="submission" date="2019-08" db="EMBL/GenBank/DDBJ databases">
        <authorList>
            <person name="Kucharzyk K."/>
            <person name="Murdoch R.W."/>
            <person name="Higgins S."/>
            <person name="Loffler F."/>
        </authorList>
    </citation>
    <scope>NUCLEOTIDE SEQUENCE</scope>
</reference>
<proteinExistence type="predicted"/>